<accession>A0AAE1HRU3</accession>
<proteinExistence type="predicted"/>
<dbReference type="Pfam" id="PF00628">
    <property type="entry name" value="PHD"/>
    <property type="match status" value="1"/>
</dbReference>
<dbReference type="InterPro" id="IPR011011">
    <property type="entry name" value="Znf_FYVE_PHD"/>
</dbReference>
<sequence>MGDHYNYVCGKEDVGFMIFCDNCETLYHGQCVSIVKSELKVLLFNKCSSLEKNHCLPPLKILLKVHPEEVSALQNELLKVTEERNSIQVKYESLKEDENSSANEEKVSFCRRI</sequence>
<feature type="coiled-coil region" evidence="4">
    <location>
        <begin position="70"/>
        <end position="97"/>
    </location>
</feature>
<gene>
    <name evidence="6" type="ORF">KUF71_014581</name>
</gene>
<comment type="caution">
    <text evidence="6">The sequence shown here is derived from an EMBL/GenBank/DDBJ whole genome shotgun (WGS) entry which is preliminary data.</text>
</comment>
<evidence type="ECO:0000259" key="5">
    <source>
        <dbReference type="Pfam" id="PF00628"/>
    </source>
</evidence>
<dbReference type="SUPFAM" id="SSF57903">
    <property type="entry name" value="FYVE/PHD zinc finger"/>
    <property type="match status" value="1"/>
</dbReference>
<keyword evidence="3" id="KW-0862">Zinc</keyword>
<reference evidence="6" key="1">
    <citation type="submission" date="2021-07" db="EMBL/GenBank/DDBJ databases">
        <authorList>
            <person name="Catto M.A."/>
            <person name="Jacobson A."/>
            <person name="Kennedy G."/>
            <person name="Labadie P."/>
            <person name="Hunt B.G."/>
            <person name="Srinivasan R."/>
        </authorList>
    </citation>
    <scope>NUCLEOTIDE SEQUENCE</scope>
    <source>
        <strain evidence="6">PL_HMW_Pooled</strain>
        <tissue evidence="6">Head</tissue>
    </source>
</reference>
<reference evidence="6" key="2">
    <citation type="journal article" date="2023" name="BMC Genomics">
        <title>Pest status, molecular evolution, and epigenetic factors derived from the genome assembly of Frankliniella fusca, a thysanopteran phytovirus vector.</title>
        <authorList>
            <person name="Catto M.A."/>
            <person name="Labadie P.E."/>
            <person name="Jacobson A.L."/>
            <person name="Kennedy G.G."/>
            <person name="Srinivasan R."/>
            <person name="Hunt B.G."/>
        </authorList>
    </citation>
    <scope>NUCLEOTIDE SEQUENCE</scope>
    <source>
        <strain evidence="6">PL_HMW_Pooled</strain>
    </source>
</reference>
<keyword evidence="4" id="KW-0175">Coiled coil</keyword>
<evidence type="ECO:0000313" key="7">
    <source>
        <dbReference type="Proteomes" id="UP001219518"/>
    </source>
</evidence>
<organism evidence="6 7">
    <name type="scientific">Frankliniella fusca</name>
    <dbReference type="NCBI Taxonomy" id="407009"/>
    <lineage>
        <taxon>Eukaryota</taxon>
        <taxon>Metazoa</taxon>
        <taxon>Ecdysozoa</taxon>
        <taxon>Arthropoda</taxon>
        <taxon>Hexapoda</taxon>
        <taxon>Insecta</taxon>
        <taxon>Pterygota</taxon>
        <taxon>Neoptera</taxon>
        <taxon>Paraneoptera</taxon>
        <taxon>Thysanoptera</taxon>
        <taxon>Terebrantia</taxon>
        <taxon>Thripoidea</taxon>
        <taxon>Thripidae</taxon>
        <taxon>Frankliniella</taxon>
    </lineage>
</organism>
<dbReference type="GO" id="GO:0008270">
    <property type="term" value="F:zinc ion binding"/>
    <property type="evidence" value="ECO:0007669"/>
    <property type="project" value="UniProtKB-KW"/>
</dbReference>
<dbReference type="AlphaFoldDB" id="A0AAE1HRU3"/>
<keyword evidence="1" id="KW-0479">Metal-binding</keyword>
<evidence type="ECO:0000256" key="2">
    <source>
        <dbReference type="ARBA" id="ARBA00022771"/>
    </source>
</evidence>
<name>A0AAE1HRU3_9NEOP</name>
<evidence type="ECO:0000256" key="1">
    <source>
        <dbReference type="ARBA" id="ARBA00022723"/>
    </source>
</evidence>
<keyword evidence="2" id="KW-0863">Zinc-finger</keyword>
<dbReference type="InterPro" id="IPR019787">
    <property type="entry name" value="Znf_PHD-finger"/>
</dbReference>
<protein>
    <submittedName>
        <fullName evidence="6">CXXC-type zinc finger protein 1</fullName>
    </submittedName>
</protein>
<evidence type="ECO:0000256" key="3">
    <source>
        <dbReference type="ARBA" id="ARBA00022833"/>
    </source>
</evidence>
<evidence type="ECO:0000256" key="4">
    <source>
        <dbReference type="SAM" id="Coils"/>
    </source>
</evidence>
<dbReference type="Proteomes" id="UP001219518">
    <property type="component" value="Unassembled WGS sequence"/>
</dbReference>
<keyword evidence="7" id="KW-1185">Reference proteome</keyword>
<feature type="domain" description="PHD-type" evidence="5">
    <location>
        <begin position="8"/>
        <end position="38"/>
    </location>
</feature>
<dbReference type="EMBL" id="JAHWGI010001250">
    <property type="protein sequence ID" value="KAK3926334.1"/>
    <property type="molecule type" value="Genomic_DNA"/>
</dbReference>
<dbReference type="Gene3D" id="3.30.40.10">
    <property type="entry name" value="Zinc/RING finger domain, C3HC4 (zinc finger)"/>
    <property type="match status" value="1"/>
</dbReference>
<evidence type="ECO:0000313" key="6">
    <source>
        <dbReference type="EMBL" id="KAK3926334.1"/>
    </source>
</evidence>
<dbReference type="InterPro" id="IPR013083">
    <property type="entry name" value="Znf_RING/FYVE/PHD"/>
</dbReference>